<dbReference type="PANTHER" id="PTHR16675">
    <property type="entry name" value="MHC CLASS I-RELATED"/>
    <property type="match status" value="1"/>
</dbReference>
<dbReference type="InterPro" id="IPR011162">
    <property type="entry name" value="MHC_I/II-like_Ag-recog"/>
</dbReference>
<dbReference type="Ensembl" id="ENSNFUT00015009043.1">
    <property type="protein sequence ID" value="ENSNFUP00015008604.1"/>
    <property type="gene ID" value="ENSNFUG00015004195.1"/>
</dbReference>
<reference evidence="4" key="1">
    <citation type="submission" date="2014-08" db="EMBL/GenBank/DDBJ databases">
        <authorList>
            <person name="Senf B."/>
            <person name="Petzold A."/>
            <person name="Downie B.R."/>
            <person name="Koch P."/>
            <person name="Platzer M."/>
        </authorList>
    </citation>
    <scope>NUCLEOTIDE SEQUENCE [LARGE SCALE GENOMIC DNA]</scope>
    <source>
        <strain evidence="4">GRZ</strain>
    </source>
</reference>
<feature type="domain" description="Ig-like" evidence="3">
    <location>
        <begin position="231"/>
        <end position="319"/>
    </location>
</feature>
<dbReference type="Pfam" id="PF07654">
    <property type="entry name" value="C1-set"/>
    <property type="match status" value="1"/>
</dbReference>
<keyword evidence="2" id="KW-0472">Membrane</keyword>
<organism evidence="4 5">
    <name type="scientific">Nothobranchius furzeri</name>
    <name type="common">Turquoise killifish</name>
    <dbReference type="NCBI Taxonomy" id="105023"/>
    <lineage>
        <taxon>Eukaryota</taxon>
        <taxon>Metazoa</taxon>
        <taxon>Chordata</taxon>
        <taxon>Craniata</taxon>
        <taxon>Vertebrata</taxon>
        <taxon>Euteleostomi</taxon>
        <taxon>Actinopterygii</taxon>
        <taxon>Neopterygii</taxon>
        <taxon>Teleostei</taxon>
        <taxon>Neoteleostei</taxon>
        <taxon>Acanthomorphata</taxon>
        <taxon>Ovalentaria</taxon>
        <taxon>Atherinomorphae</taxon>
        <taxon>Cyprinodontiformes</taxon>
        <taxon>Nothobranchiidae</taxon>
        <taxon>Nothobranchius</taxon>
    </lineage>
</organism>
<keyword evidence="5" id="KW-1185">Reference proteome</keyword>
<keyword evidence="1" id="KW-0325">Glycoprotein</keyword>
<dbReference type="GO" id="GO:0009897">
    <property type="term" value="C:external side of plasma membrane"/>
    <property type="evidence" value="ECO:0007669"/>
    <property type="project" value="TreeGrafter"/>
</dbReference>
<dbReference type="InterPro" id="IPR013783">
    <property type="entry name" value="Ig-like_fold"/>
</dbReference>
<dbReference type="Gene3D" id="2.60.40.10">
    <property type="entry name" value="Immunoglobulins"/>
    <property type="match status" value="1"/>
</dbReference>
<reference evidence="4" key="3">
    <citation type="submission" date="2025-09" db="UniProtKB">
        <authorList>
            <consortium name="Ensembl"/>
        </authorList>
    </citation>
    <scope>IDENTIFICATION</scope>
</reference>
<dbReference type="PROSITE" id="PS50835">
    <property type="entry name" value="IG_LIKE"/>
    <property type="match status" value="1"/>
</dbReference>
<dbReference type="SMART" id="SM00407">
    <property type="entry name" value="IGc1"/>
    <property type="match status" value="1"/>
</dbReference>
<evidence type="ECO:0000313" key="5">
    <source>
        <dbReference type="Proteomes" id="UP000694548"/>
    </source>
</evidence>
<protein>
    <recommendedName>
        <fullName evidence="3">Ig-like domain-containing protein</fullName>
    </recommendedName>
</protein>
<evidence type="ECO:0000256" key="2">
    <source>
        <dbReference type="SAM" id="Phobius"/>
    </source>
</evidence>
<dbReference type="Pfam" id="PF00129">
    <property type="entry name" value="MHC_I"/>
    <property type="match status" value="1"/>
</dbReference>
<evidence type="ECO:0000259" key="3">
    <source>
        <dbReference type="PROSITE" id="PS50835"/>
    </source>
</evidence>
<dbReference type="InterPro" id="IPR050208">
    <property type="entry name" value="MHC_class-I_related"/>
</dbReference>
<reference evidence="4" key="2">
    <citation type="submission" date="2025-08" db="UniProtKB">
        <authorList>
            <consortium name="Ensembl"/>
        </authorList>
    </citation>
    <scope>IDENTIFICATION</scope>
</reference>
<evidence type="ECO:0000313" key="4">
    <source>
        <dbReference type="Ensembl" id="ENSNFUP00015008604.1"/>
    </source>
</evidence>
<dbReference type="GO" id="GO:0005615">
    <property type="term" value="C:extracellular space"/>
    <property type="evidence" value="ECO:0007669"/>
    <property type="project" value="TreeGrafter"/>
</dbReference>
<dbReference type="InterPro" id="IPR007110">
    <property type="entry name" value="Ig-like_dom"/>
</dbReference>
<accession>A0A8C6KNS6</accession>
<feature type="transmembrane region" description="Helical" evidence="2">
    <location>
        <begin position="340"/>
        <end position="358"/>
    </location>
</feature>
<sequence>MRDANHNHSQILFPVSRRVRALRLTVFTSRSLRTGLCVMEAGRRVKSDELWTLSEKHSVKVFFSGSSGFKSLPEFEAAAEVDSIRVAHCNKTWSRATTEQMKEIFDHHKDDFSQLNRFCSVDMPVFFKHMLAELKQLFSQNDTAHVLQRVAGCESDENTKPSGFLKYGYDGEDLMEFHLETKTWTPLTPKANVIKHHWDADLRDLQFHVQMLTQLCPLWLNRTLASGKTTPPQTVSLLQRSPSSPVRCHASGFYPPSIQLIWRKDGEHIREIHGEILPNDDETFQLHVDLDISSLRYEDWPRYDCLFQFSGAEEKIVLSLDKTAIHTNWKGMSPGRGRTAVVSLLILLIIAAFGFISYKKITV</sequence>
<proteinExistence type="predicted"/>
<dbReference type="Gene3D" id="3.30.500.10">
    <property type="entry name" value="MHC class I-like antigen recognition-like"/>
    <property type="match status" value="1"/>
</dbReference>
<dbReference type="Proteomes" id="UP000694548">
    <property type="component" value="Chromosome sgr05"/>
</dbReference>
<dbReference type="GeneTree" id="ENSGT01120000271828"/>
<dbReference type="InterPro" id="IPR011161">
    <property type="entry name" value="MHC_I-like_Ag-recog"/>
</dbReference>
<dbReference type="SUPFAM" id="SSF54452">
    <property type="entry name" value="MHC antigen-recognition domain"/>
    <property type="match status" value="1"/>
</dbReference>
<dbReference type="InterPro" id="IPR036179">
    <property type="entry name" value="Ig-like_dom_sf"/>
</dbReference>
<evidence type="ECO:0000256" key="1">
    <source>
        <dbReference type="ARBA" id="ARBA00023180"/>
    </source>
</evidence>
<dbReference type="PANTHER" id="PTHR16675:SF237">
    <property type="entry name" value="MHC CLASS I ANTIGEN TRANSCRIPT VARIANT 1-RELATED"/>
    <property type="match status" value="1"/>
</dbReference>
<dbReference type="SUPFAM" id="SSF48726">
    <property type="entry name" value="Immunoglobulin"/>
    <property type="match status" value="1"/>
</dbReference>
<dbReference type="GO" id="GO:0006955">
    <property type="term" value="P:immune response"/>
    <property type="evidence" value="ECO:0007669"/>
    <property type="project" value="TreeGrafter"/>
</dbReference>
<keyword evidence="2" id="KW-1133">Transmembrane helix</keyword>
<dbReference type="AlphaFoldDB" id="A0A8C6KNS6"/>
<dbReference type="InterPro" id="IPR003597">
    <property type="entry name" value="Ig_C1-set"/>
</dbReference>
<name>A0A8C6KNS6_NOTFU</name>
<dbReference type="InterPro" id="IPR037055">
    <property type="entry name" value="MHC_I-like_Ag-recog_sf"/>
</dbReference>
<keyword evidence="2" id="KW-0812">Transmembrane</keyword>